<accession>A0ABP8DIJ3</accession>
<evidence type="ECO:0000313" key="4">
    <source>
        <dbReference type="Proteomes" id="UP001500620"/>
    </source>
</evidence>
<evidence type="ECO:0000313" key="3">
    <source>
        <dbReference type="EMBL" id="GAA4256909.1"/>
    </source>
</evidence>
<name>A0ABP8DIJ3_9ACTN</name>
<dbReference type="Gene3D" id="3.40.50.1820">
    <property type="entry name" value="alpha/beta hydrolase"/>
    <property type="match status" value="1"/>
</dbReference>
<feature type="chain" id="PRO_5045946505" description="Alpha/beta hydrolase" evidence="2">
    <location>
        <begin position="26"/>
        <end position="597"/>
    </location>
</feature>
<reference evidence="4" key="1">
    <citation type="journal article" date="2019" name="Int. J. Syst. Evol. Microbiol.">
        <title>The Global Catalogue of Microorganisms (GCM) 10K type strain sequencing project: providing services to taxonomists for standard genome sequencing and annotation.</title>
        <authorList>
            <consortium name="The Broad Institute Genomics Platform"/>
            <consortium name="The Broad Institute Genome Sequencing Center for Infectious Disease"/>
            <person name="Wu L."/>
            <person name="Ma J."/>
        </authorList>
    </citation>
    <scope>NUCLEOTIDE SEQUENCE [LARGE SCALE GENOMIC DNA]</scope>
    <source>
        <strain evidence="4">JCM 17441</strain>
    </source>
</reference>
<feature type="region of interest" description="Disordered" evidence="1">
    <location>
        <begin position="33"/>
        <end position="53"/>
    </location>
</feature>
<evidence type="ECO:0000256" key="2">
    <source>
        <dbReference type="SAM" id="SignalP"/>
    </source>
</evidence>
<dbReference type="EMBL" id="BAABAT010000025">
    <property type="protein sequence ID" value="GAA4256909.1"/>
    <property type="molecule type" value="Genomic_DNA"/>
</dbReference>
<sequence>MSRRLGRITRLVVTAALLTAAAVVAPGAAGRAGAEPACSTHSTDQHAKPRPGTQPAIFVHGWTGNGDGQRATLRDAADKLQARTGNRITPYFFDYGDRATIWAGADDIAGCLARYINAVAEAAGGKVLVVAHSMGGIATLYAAARDGAGAHLAGVVTFDTPYLGSPFGDTGVAGFLQGLHQHGAGVVPPPGSDAQVCLAPHADGQTLARNCRFDLPPNLPASVPLTEIAGAVTVRRTIGPIHLYDIALGSDGVVPQSSSEGYLGIRDKAGRPTGVRVTPYDVRCTISSDSLKVAATAAGWTRNELAGLAAGAAQVYADHAAVDAVLSGSLNAGLAAYLLAATLTAPCSHINIYQQDGGLDAAASALDEYLDGLAGDQTLASLPGVCGTVTTVGGTTGMVSTFPGHDCGTALAIVKDFYAQLRKGGAYPYTQETQCAAEHCTYLPGNLLFAGPGQRWSCWYAYPVKTHYADCQLLAWHGDGSPWNTPASEAITVDIPLAAPAGPIPPCDPALLAAALRTVLGGSSGRYLTGHACYSGYATGTVDGGTAVGFWASGGAWRAKVLGTDLSYEALSASGIPVVALRGLLAAQRLGFERVPV</sequence>
<comment type="caution">
    <text evidence="3">The sequence shown here is derived from an EMBL/GenBank/DDBJ whole genome shotgun (WGS) entry which is preliminary data.</text>
</comment>
<feature type="signal peptide" evidence="2">
    <location>
        <begin position="1"/>
        <end position="25"/>
    </location>
</feature>
<organism evidence="3 4">
    <name type="scientific">Dactylosporangium darangshiense</name>
    <dbReference type="NCBI Taxonomy" id="579108"/>
    <lineage>
        <taxon>Bacteria</taxon>
        <taxon>Bacillati</taxon>
        <taxon>Actinomycetota</taxon>
        <taxon>Actinomycetes</taxon>
        <taxon>Micromonosporales</taxon>
        <taxon>Micromonosporaceae</taxon>
        <taxon>Dactylosporangium</taxon>
    </lineage>
</organism>
<keyword evidence="4" id="KW-1185">Reference proteome</keyword>
<protein>
    <recommendedName>
        <fullName evidence="5">Alpha/beta hydrolase</fullName>
    </recommendedName>
</protein>
<evidence type="ECO:0000256" key="1">
    <source>
        <dbReference type="SAM" id="MobiDB-lite"/>
    </source>
</evidence>
<evidence type="ECO:0008006" key="5">
    <source>
        <dbReference type="Google" id="ProtNLM"/>
    </source>
</evidence>
<dbReference type="Proteomes" id="UP001500620">
    <property type="component" value="Unassembled WGS sequence"/>
</dbReference>
<dbReference type="InterPro" id="IPR029058">
    <property type="entry name" value="AB_hydrolase_fold"/>
</dbReference>
<gene>
    <name evidence="3" type="ORF">GCM10022255_071670</name>
</gene>
<proteinExistence type="predicted"/>
<keyword evidence="2" id="KW-0732">Signal</keyword>
<dbReference type="SUPFAM" id="SSF53474">
    <property type="entry name" value="alpha/beta-Hydrolases"/>
    <property type="match status" value="1"/>
</dbReference>
<dbReference type="RefSeq" id="WP_345133875.1">
    <property type="nucleotide sequence ID" value="NZ_BAABAT010000025.1"/>
</dbReference>